<accession>A0ABQ5U1X3</accession>
<dbReference type="Pfam" id="PF00496">
    <property type="entry name" value="SBP_bac_5"/>
    <property type="match status" value="1"/>
</dbReference>
<dbReference type="PANTHER" id="PTHR30290">
    <property type="entry name" value="PERIPLASMIC BINDING COMPONENT OF ABC TRANSPORTER"/>
    <property type="match status" value="1"/>
</dbReference>
<dbReference type="InterPro" id="IPR030678">
    <property type="entry name" value="Peptide/Ni-bd"/>
</dbReference>
<feature type="domain" description="Solute-binding protein family 5" evidence="5">
    <location>
        <begin position="122"/>
        <end position="530"/>
    </location>
</feature>
<comment type="similarity">
    <text evidence="2">Belongs to the bacterial solute-binding protein 5 family.</text>
</comment>
<keyword evidence="3 4" id="KW-0732">Signal</keyword>
<dbReference type="InterPro" id="IPR000914">
    <property type="entry name" value="SBP_5_dom"/>
</dbReference>
<evidence type="ECO:0000256" key="4">
    <source>
        <dbReference type="SAM" id="SignalP"/>
    </source>
</evidence>
<dbReference type="InterPro" id="IPR039424">
    <property type="entry name" value="SBP_5"/>
</dbReference>
<name>A0ABQ5U1X3_9PROT</name>
<evidence type="ECO:0000256" key="3">
    <source>
        <dbReference type="ARBA" id="ARBA00022729"/>
    </source>
</evidence>
<evidence type="ECO:0000313" key="6">
    <source>
        <dbReference type="EMBL" id="GLQ05421.1"/>
    </source>
</evidence>
<dbReference type="Gene3D" id="3.10.105.10">
    <property type="entry name" value="Dipeptide-binding Protein, Domain 3"/>
    <property type="match status" value="1"/>
</dbReference>
<dbReference type="Proteomes" id="UP001161409">
    <property type="component" value="Unassembled WGS sequence"/>
</dbReference>
<protein>
    <submittedName>
        <fullName evidence="6">ABC transporter substrate-binding protein</fullName>
    </submittedName>
</protein>
<dbReference type="SUPFAM" id="SSF53850">
    <property type="entry name" value="Periplasmic binding protein-like II"/>
    <property type="match status" value="1"/>
</dbReference>
<sequence length="632" mass="71795">MRLSKRLKNTRWLGSLAVAVCLLTAAPLTLAPAAAAAAGIEVHGLSSFGDLKYPAGFQHFDYVNPEAPKGGQITLRNLNSFDSVNPFILKGTTEILNGDRGGDLSFTYATLMTRSFDEPDAVYPLVAEKALLDEDGHWVEFILRDTARFHDGTPITPDDILFSFTTLKEDGHPRYRQRYRDIETPVITGDNRIRFPFREGAFTRGLPVLVAEMPILSRKSFADRPFKETTLTPLLGSGPYKMAKVDPGRSVTYERIRNHWAEDLPVQRGRYNFDTIRVDYYRDRTIATEAFFAGEYDFREEFTARSWATEYAGKTPVDQGLIKQDVLPDASLTGFQAFFFNTRRDQFRDIRVRRGIARLFDFEWTNKNLFYGSYKRLGSVFENSDMKATGEPGPGELALLTLWRGQMPDTVFGPAFQPPLTDGSGNIRTQLRASLKDFQDAGWTVRDRKLLNAEGEQMTIEFLLYENAFTRIINPFIRNLERAGIKASIRVIDVASWQNRMQDFDFDIIVRRLGQAAYPGVELRDWWGSDAADIQGGLNLPGIKSPAVDALIEAVVQAGDRDSLKTAARSLDRVLMWGHYVIPQWYKPTHFIAYWDKFGRPDKPKPGYHRSALMTWWYDGNKAARLHTVKSQ</sequence>
<proteinExistence type="inferred from homology"/>
<comment type="caution">
    <text evidence="6">The sequence shown here is derived from an EMBL/GenBank/DDBJ whole genome shotgun (WGS) entry which is preliminary data.</text>
</comment>
<dbReference type="PANTHER" id="PTHR30290:SF64">
    <property type="entry name" value="ABC TRANSPORTER PERIPLASMIC BINDING PROTEIN"/>
    <property type="match status" value="1"/>
</dbReference>
<dbReference type="RefSeq" id="WP_169559423.1">
    <property type="nucleotide sequence ID" value="NZ_BSNF01000001.1"/>
</dbReference>
<dbReference type="EMBL" id="BSNF01000001">
    <property type="protein sequence ID" value="GLQ05421.1"/>
    <property type="molecule type" value="Genomic_DNA"/>
</dbReference>
<evidence type="ECO:0000256" key="1">
    <source>
        <dbReference type="ARBA" id="ARBA00004418"/>
    </source>
</evidence>
<organism evidence="6 7">
    <name type="scientific">Sneathiella chinensis</name>
    <dbReference type="NCBI Taxonomy" id="349750"/>
    <lineage>
        <taxon>Bacteria</taxon>
        <taxon>Pseudomonadati</taxon>
        <taxon>Pseudomonadota</taxon>
        <taxon>Alphaproteobacteria</taxon>
        <taxon>Sneathiellales</taxon>
        <taxon>Sneathiellaceae</taxon>
        <taxon>Sneathiella</taxon>
    </lineage>
</organism>
<keyword evidence="7" id="KW-1185">Reference proteome</keyword>
<reference evidence="6" key="1">
    <citation type="journal article" date="2014" name="Int. J. Syst. Evol. Microbiol.">
        <title>Complete genome of a new Firmicutes species belonging to the dominant human colonic microbiota ('Ruminococcus bicirculans') reveals two chromosomes and a selective capacity to utilize plant glucans.</title>
        <authorList>
            <consortium name="NISC Comparative Sequencing Program"/>
            <person name="Wegmann U."/>
            <person name="Louis P."/>
            <person name="Goesmann A."/>
            <person name="Henrissat B."/>
            <person name="Duncan S.H."/>
            <person name="Flint H.J."/>
        </authorList>
    </citation>
    <scope>NUCLEOTIDE SEQUENCE</scope>
    <source>
        <strain evidence="6">NBRC 103408</strain>
    </source>
</reference>
<evidence type="ECO:0000256" key="2">
    <source>
        <dbReference type="ARBA" id="ARBA00005695"/>
    </source>
</evidence>
<reference evidence="6" key="2">
    <citation type="submission" date="2023-01" db="EMBL/GenBank/DDBJ databases">
        <title>Draft genome sequence of Sneathiella chinensis strain NBRC 103408.</title>
        <authorList>
            <person name="Sun Q."/>
            <person name="Mori K."/>
        </authorList>
    </citation>
    <scope>NUCLEOTIDE SEQUENCE</scope>
    <source>
        <strain evidence="6">NBRC 103408</strain>
    </source>
</reference>
<evidence type="ECO:0000259" key="5">
    <source>
        <dbReference type="Pfam" id="PF00496"/>
    </source>
</evidence>
<feature type="chain" id="PRO_5045160821" evidence="4">
    <location>
        <begin position="37"/>
        <end position="632"/>
    </location>
</feature>
<comment type="subcellular location">
    <subcellularLocation>
        <location evidence="1">Periplasm</location>
    </subcellularLocation>
</comment>
<dbReference type="CDD" id="cd08497">
    <property type="entry name" value="MbnE-like"/>
    <property type="match status" value="1"/>
</dbReference>
<dbReference type="Gene3D" id="3.40.190.10">
    <property type="entry name" value="Periplasmic binding protein-like II"/>
    <property type="match status" value="1"/>
</dbReference>
<feature type="signal peptide" evidence="4">
    <location>
        <begin position="1"/>
        <end position="36"/>
    </location>
</feature>
<evidence type="ECO:0000313" key="7">
    <source>
        <dbReference type="Proteomes" id="UP001161409"/>
    </source>
</evidence>
<dbReference type="PIRSF" id="PIRSF002741">
    <property type="entry name" value="MppA"/>
    <property type="match status" value="1"/>
</dbReference>
<gene>
    <name evidence="6" type="ORF">GCM10007924_06420</name>
</gene>